<feature type="compositionally biased region" description="Polar residues" evidence="2">
    <location>
        <begin position="170"/>
        <end position="186"/>
    </location>
</feature>
<evidence type="ECO:0000313" key="5">
    <source>
        <dbReference type="EMBL" id="MBL3689615.1"/>
    </source>
</evidence>
<comment type="caution">
    <text evidence="5">The sequence shown here is derived from an EMBL/GenBank/DDBJ whole genome shotgun (WGS) entry which is preliminary data.</text>
</comment>
<dbReference type="SUPFAM" id="SSF51261">
    <property type="entry name" value="Duplicated hybrid motif"/>
    <property type="match status" value="1"/>
</dbReference>
<name>A0ABS1SPV9_9MICO</name>
<dbReference type="PANTHER" id="PTHR21666:SF270">
    <property type="entry name" value="MUREIN HYDROLASE ACTIVATOR ENVC"/>
    <property type="match status" value="1"/>
</dbReference>
<evidence type="ECO:0000256" key="3">
    <source>
        <dbReference type="SAM" id="SignalP"/>
    </source>
</evidence>
<feature type="signal peptide" evidence="3">
    <location>
        <begin position="1"/>
        <end position="40"/>
    </location>
</feature>
<feature type="compositionally biased region" description="Gly residues" evidence="2">
    <location>
        <begin position="294"/>
        <end position="324"/>
    </location>
</feature>
<feature type="region of interest" description="Disordered" evidence="2">
    <location>
        <begin position="279"/>
        <end position="324"/>
    </location>
</feature>
<keyword evidence="1" id="KW-0175">Coiled coil</keyword>
<dbReference type="CDD" id="cd12797">
    <property type="entry name" value="M23_peptidase"/>
    <property type="match status" value="1"/>
</dbReference>
<feature type="compositionally biased region" description="Basic and acidic residues" evidence="2">
    <location>
        <begin position="279"/>
        <end position="289"/>
    </location>
</feature>
<sequence>MQKRKTSWPKRAIGVLCAGAFAGGLLVGGSLTTAPAPAQALDLPTWDDVQAAKGNEAAAAKKVTEIEGLIKEGEKELDRLRNLHATKLEELNVADANAREAADRAQQLRAQAEQSQKEAEEAADRAGVLVAQMYRSGGVDRSMELFLDADEKTADALLERMASMSKATERNTQLSEEAQQAANTADTLGKQAKAAEKEREELRERAAVLEAEAATAAATQGEKVAEQEGKQRVLETQLAALKDTTSKTVDGYEERLRIEEEQRRKEAERLARIAEEYRKQQEELARQQREQANNGGGNTGGGNTGGGNTGGGNTGGGNTGGGNTGGGNGGISNGWVIPTSNYYISDYFAPPGRPNHTGIDLATACYTPIVAAASGTVGMAYWDPYGGGNMVTVNHSTGWQTRYAHMAQWALVGQGQQVSAGQVIGYVGTTGSASTGCHLHFEMRLNQDEGWYGFVNPAFYINF</sequence>
<feature type="chain" id="PRO_5046109736" evidence="3">
    <location>
        <begin position="41"/>
        <end position="463"/>
    </location>
</feature>
<dbReference type="RefSeq" id="WP_202381640.1">
    <property type="nucleotide sequence ID" value="NZ_BAAAMA010000002.1"/>
</dbReference>
<keyword evidence="6" id="KW-1185">Reference proteome</keyword>
<dbReference type="EMBL" id="QYAD01000002">
    <property type="protein sequence ID" value="MBL3689615.1"/>
    <property type="molecule type" value="Genomic_DNA"/>
</dbReference>
<feature type="domain" description="M23ase beta-sheet core" evidence="4">
    <location>
        <begin position="355"/>
        <end position="447"/>
    </location>
</feature>
<organism evidence="5 6">
    <name type="scientific">Leucobacter chromiireducens subsp. chromiireducens</name>
    <dbReference type="NCBI Taxonomy" id="660067"/>
    <lineage>
        <taxon>Bacteria</taxon>
        <taxon>Bacillati</taxon>
        <taxon>Actinomycetota</taxon>
        <taxon>Actinomycetes</taxon>
        <taxon>Micrococcales</taxon>
        <taxon>Microbacteriaceae</taxon>
        <taxon>Leucobacter</taxon>
    </lineage>
</organism>
<proteinExistence type="predicted"/>
<protein>
    <submittedName>
        <fullName evidence="5">M23 family peptidase</fullName>
    </submittedName>
</protein>
<gene>
    <name evidence="5" type="ORF">D3226_06530</name>
</gene>
<evidence type="ECO:0000256" key="1">
    <source>
        <dbReference type="SAM" id="Coils"/>
    </source>
</evidence>
<accession>A0ABS1SPV9</accession>
<dbReference type="Gene3D" id="2.70.70.10">
    <property type="entry name" value="Glucose Permease (Domain IIA)"/>
    <property type="match status" value="1"/>
</dbReference>
<dbReference type="PANTHER" id="PTHR21666">
    <property type="entry name" value="PEPTIDASE-RELATED"/>
    <property type="match status" value="1"/>
</dbReference>
<dbReference type="InterPro" id="IPR050570">
    <property type="entry name" value="Cell_wall_metabolism_enzyme"/>
</dbReference>
<feature type="region of interest" description="Disordered" evidence="2">
    <location>
        <begin position="167"/>
        <end position="198"/>
    </location>
</feature>
<reference evidence="5 6" key="1">
    <citation type="submission" date="2018-09" db="EMBL/GenBank/DDBJ databases">
        <title>Comparative genomics of Leucobacter spp.</title>
        <authorList>
            <person name="Reis A.C."/>
            <person name="Kolvenbach B.A."/>
            <person name="Corvini P.F.X."/>
            <person name="Nunes O.C."/>
        </authorList>
    </citation>
    <scope>NUCLEOTIDE SEQUENCE [LARGE SCALE GENOMIC DNA]</scope>
    <source>
        <strain evidence="5 6">L-1</strain>
    </source>
</reference>
<dbReference type="InterPro" id="IPR011055">
    <property type="entry name" value="Dup_hybrid_motif"/>
</dbReference>
<evidence type="ECO:0000259" key="4">
    <source>
        <dbReference type="Pfam" id="PF01551"/>
    </source>
</evidence>
<keyword evidence="3" id="KW-0732">Signal</keyword>
<feature type="coiled-coil region" evidence="1">
    <location>
        <begin position="63"/>
        <end position="125"/>
    </location>
</feature>
<evidence type="ECO:0000256" key="2">
    <source>
        <dbReference type="SAM" id="MobiDB-lite"/>
    </source>
</evidence>
<dbReference type="InterPro" id="IPR016047">
    <property type="entry name" value="M23ase_b-sheet_dom"/>
</dbReference>
<evidence type="ECO:0000313" key="6">
    <source>
        <dbReference type="Proteomes" id="UP001646141"/>
    </source>
</evidence>
<dbReference type="Proteomes" id="UP001646141">
    <property type="component" value="Unassembled WGS sequence"/>
</dbReference>
<dbReference type="Pfam" id="PF01551">
    <property type="entry name" value="Peptidase_M23"/>
    <property type="match status" value="1"/>
</dbReference>